<organism evidence="1 2">
    <name type="scientific">Tegillarca granosa</name>
    <name type="common">Malaysian cockle</name>
    <name type="synonym">Anadara granosa</name>
    <dbReference type="NCBI Taxonomy" id="220873"/>
    <lineage>
        <taxon>Eukaryota</taxon>
        <taxon>Metazoa</taxon>
        <taxon>Spiralia</taxon>
        <taxon>Lophotrochozoa</taxon>
        <taxon>Mollusca</taxon>
        <taxon>Bivalvia</taxon>
        <taxon>Autobranchia</taxon>
        <taxon>Pteriomorphia</taxon>
        <taxon>Arcoida</taxon>
        <taxon>Arcoidea</taxon>
        <taxon>Arcidae</taxon>
        <taxon>Tegillarca</taxon>
    </lineage>
</organism>
<dbReference type="EMBL" id="JARBDR010000919">
    <property type="protein sequence ID" value="KAJ8300881.1"/>
    <property type="molecule type" value="Genomic_DNA"/>
</dbReference>
<dbReference type="PANTHER" id="PTHR47526">
    <property type="entry name" value="ATP-DEPENDENT DNA HELICASE"/>
    <property type="match status" value="1"/>
</dbReference>
<dbReference type="InterPro" id="IPR011604">
    <property type="entry name" value="PDDEXK-like_dom_sf"/>
</dbReference>
<dbReference type="PANTHER" id="PTHR47526:SF3">
    <property type="entry name" value="PHD-TYPE DOMAIN-CONTAINING PROTEIN"/>
    <property type="match status" value="1"/>
</dbReference>
<protein>
    <submittedName>
        <fullName evidence="1">Uncharacterized protein</fullName>
    </submittedName>
</protein>
<name>A0ABQ9EAP4_TEGGR</name>
<proteinExistence type="predicted"/>
<accession>A0ABQ9EAP4</accession>
<comment type="caution">
    <text evidence="1">The sequence shown here is derived from an EMBL/GenBank/DDBJ whole genome shotgun (WGS) entry which is preliminary data.</text>
</comment>
<keyword evidence="2" id="KW-1185">Reference proteome</keyword>
<dbReference type="Proteomes" id="UP001217089">
    <property type="component" value="Unassembled WGS sequence"/>
</dbReference>
<evidence type="ECO:0000313" key="2">
    <source>
        <dbReference type="Proteomes" id="UP001217089"/>
    </source>
</evidence>
<dbReference type="SUPFAM" id="SSF52980">
    <property type="entry name" value="Restriction endonuclease-like"/>
    <property type="match status" value="1"/>
</dbReference>
<dbReference type="InterPro" id="IPR011335">
    <property type="entry name" value="Restrct_endonuc-II-like"/>
</dbReference>
<dbReference type="Gene3D" id="3.90.320.10">
    <property type="match status" value="1"/>
</dbReference>
<gene>
    <name evidence="1" type="ORF">KUTeg_022400</name>
</gene>
<evidence type="ECO:0000313" key="1">
    <source>
        <dbReference type="EMBL" id="KAJ8300881.1"/>
    </source>
</evidence>
<reference evidence="1 2" key="1">
    <citation type="submission" date="2022-12" db="EMBL/GenBank/DDBJ databases">
        <title>Chromosome-level genome of Tegillarca granosa.</title>
        <authorList>
            <person name="Kim J."/>
        </authorList>
    </citation>
    <scope>NUCLEOTIDE SEQUENCE [LARGE SCALE GENOMIC DNA]</scope>
    <source>
        <strain evidence="1">Teg-2019</strain>
        <tissue evidence="1">Adductor muscle</tissue>
    </source>
</reference>
<sequence>MSYNYFEGLNDVHQELYNRKLCASGLQMCPYKVHADTWINDPMKWPVVEYGDIYYYLIENPKLFSREKMKNYRSLDAHNYFKDGWVQTAGFKSETILARNLVKFYFLNVNVMLGETCSHVAALLFKIEAAVRLGFSTSSCTSVACCWNATYTKKVSAARVRGIEFFKENYGEKSAKKPKIVPTISQSELETFLVGLKSVCPKSVLLSAYENHCDTFIDKLDDVVDSFPVDLRSYYVENLTDSDLTEKSAELLEKIYDITKSQCDNVQKATEGQSSSSQWFRFRAGRITSSTSHNLLRTSLDNPSSSAILTITKLGSRSFGGTAIQHGIEFEPKAVNDKTNNVDLIVIYFHNDNNVRQTM</sequence>